<evidence type="ECO:0000313" key="3">
    <source>
        <dbReference type="Proteomes" id="UP000824128"/>
    </source>
</evidence>
<feature type="non-terminal residue" evidence="2">
    <location>
        <position position="70"/>
    </location>
</feature>
<reference evidence="2" key="2">
    <citation type="journal article" date="2021" name="PeerJ">
        <title>Extensive microbial diversity within the chicken gut microbiome revealed by metagenomics and culture.</title>
        <authorList>
            <person name="Gilroy R."/>
            <person name="Ravi A."/>
            <person name="Getino M."/>
            <person name="Pursley I."/>
            <person name="Horton D.L."/>
            <person name="Alikhan N.F."/>
            <person name="Baker D."/>
            <person name="Gharbi K."/>
            <person name="Hall N."/>
            <person name="Watson M."/>
            <person name="Adriaenssens E.M."/>
            <person name="Foster-Nyarko E."/>
            <person name="Jarju S."/>
            <person name="Secka A."/>
            <person name="Antonio M."/>
            <person name="Oren A."/>
            <person name="Chaudhuri R.R."/>
            <person name="La Ragione R."/>
            <person name="Hildebrand F."/>
            <person name="Pallen M.J."/>
        </authorList>
    </citation>
    <scope>NUCLEOTIDE SEQUENCE</scope>
    <source>
        <strain evidence="2">ChiGjej2B2-16831</strain>
    </source>
</reference>
<gene>
    <name evidence="2" type="ORF">IAD24_00220</name>
</gene>
<dbReference type="Proteomes" id="UP000824128">
    <property type="component" value="Unassembled WGS sequence"/>
</dbReference>
<proteinExistence type="predicted"/>
<sequence length="70" mass="6996">MKKNHLALIIALTLVCGLLFTTGCVQPPAAADALGGTADALPAGGVLRLSVNPEIAVHYDADGLVTGVEA</sequence>
<accession>A0A9D1N2T8</accession>
<dbReference type="EMBL" id="DVNZ01000008">
    <property type="protein sequence ID" value="HIU93558.1"/>
    <property type="molecule type" value="Genomic_DNA"/>
</dbReference>
<dbReference type="PROSITE" id="PS51257">
    <property type="entry name" value="PROKAR_LIPOPROTEIN"/>
    <property type="match status" value="1"/>
</dbReference>
<feature type="chain" id="PRO_5038657724" evidence="1">
    <location>
        <begin position="26"/>
        <end position="70"/>
    </location>
</feature>
<evidence type="ECO:0000256" key="1">
    <source>
        <dbReference type="SAM" id="SignalP"/>
    </source>
</evidence>
<feature type="signal peptide" evidence="1">
    <location>
        <begin position="1"/>
        <end position="25"/>
    </location>
</feature>
<name>A0A9D1N2T8_9FIRM</name>
<organism evidence="2 3">
    <name type="scientific">Candidatus Aphodomorpha intestinavium</name>
    <dbReference type="NCBI Taxonomy" id="2840672"/>
    <lineage>
        <taxon>Bacteria</taxon>
        <taxon>Bacillati</taxon>
        <taxon>Bacillota</taxon>
        <taxon>Clostridia</taxon>
        <taxon>Eubacteriales</taxon>
        <taxon>Candidatus Aphodomorpha</taxon>
    </lineage>
</organism>
<comment type="caution">
    <text evidence="2">The sequence shown here is derived from an EMBL/GenBank/DDBJ whole genome shotgun (WGS) entry which is preliminary data.</text>
</comment>
<reference evidence="2" key="1">
    <citation type="submission" date="2020-10" db="EMBL/GenBank/DDBJ databases">
        <authorList>
            <person name="Gilroy R."/>
        </authorList>
    </citation>
    <scope>NUCLEOTIDE SEQUENCE</scope>
    <source>
        <strain evidence="2">ChiGjej2B2-16831</strain>
    </source>
</reference>
<dbReference type="AlphaFoldDB" id="A0A9D1N2T8"/>
<keyword evidence="1" id="KW-0732">Signal</keyword>
<protein>
    <submittedName>
        <fullName evidence="2">Uncharacterized protein</fullName>
    </submittedName>
</protein>
<evidence type="ECO:0000313" key="2">
    <source>
        <dbReference type="EMBL" id="HIU93558.1"/>
    </source>
</evidence>